<keyword evidence="5 9" id="KW-0093">Biotin biosynthesis</keyword>
<dbReference type="OrthoDB" id="9802097at2"/>
<comment type="caution">
    <text evidence="9">Lacks conserved residue(s) required for the propagation of feature annotation.</text>
</comment>
<evidence type="ECO:0000313" key="10">
    <source>
        <dbReference type="Proteomes" id="UP000675920"/>
    </source>
</evidence>
<dbReference type="HAMAP" id="MF_00336">
    <property type="entry name" value="BioD"/>
    <property type="match status" value="1"/>
</dbReference>
<dbReference type="GO" id="GO:0009102">
    <property type="term" value="P:biotin biosynthetic process"/>
    <property type="evidence" value="ECO:0007669"/>
    <property type="project" value="UniProtKB-UniRule"/>
</dbReference>
<comment type="subunit">
    <text evidence="9">Homodimer.</text>
</comment>
<evidence type="ECO:0000256" key="4">
    <source>
        <dbReference type="ARBA" id="ARBA00022741"/>
    </source>
</evidence>
<proteinExistence type="inferred from homology"/>
<dbReference type="UniPathway" id="UPA00078">
    <property type="reaction ID" value="UER00161"/>
</dbReference>
<feature type="binding site" evidence="9">
    <location>
        <position position="45"/>
    </location>
    <ligand>
        <name>ATP</name>
        <dbReference type="ChEBI" id="CHEBI:30616"/>
    </ligand>
</feature>
<dbReference type="PIRSF" id="PIRSF006755">
    <property type="entry name" value="DTB_synth"/>
    <property type="match status" value="1"/>
</dbReference>
<dbReference type="CDD" id="cd03109">
    <property type="entry name" value="DTBS"/>
    <property type="match status" value="1"/>
</dbReference>
<evidence type="ECO:0000313" key="11">
    <source>
        <dbReference type="RefSeq" id="WP_028309835.1"/>
    </source>
</evidence>
<dbReference type="GO" id="GO:0005829">
    <property type="term" value="C:cytosol"/>
    <property type="evidence" value="ECO:0007669"/>
    <property type="project" value="TreeGrafter"/>
</dbReference>
<dbReference type="GO" id="GO:0004141">
    <property type="term" value="F:dethiobiotin synthase activity"/>
    <property type="evidence" value="ECO:0007669"/>
    <property type="project" value="UniProtKB-UniRule"/>
</dbReference>
<evidence type="ECO:0000256" key="8">
    <source>
        <dbReference type="ARBA" id="ARBA00047386"/>
    </source>
</evidence>
<dbReference type="EC" id="6.3.3.3" evidence="9"/>
<dbReference type="AlphaFoldDB" id="A0A8B6X0K2"/>
<reference evidence="11" key="1">
    <citation type="journal article" date="1997" name="Biochemistry">
        <title>Active site mutants of Escherichia coli dethiobiotin synthetase: effects of mutations on enzyme catalytic and structural properties.</title>
        <authorList>
            <person name="Yang G."/>
            <person name="Sandalova T."/>
            <person name="Lohman K."/>
            <person name="Lindqvist Y."/>
            <person name="Rendina A.R."/>
        </authorList>
    </citation>
    <scope>NUCLEOTIDE SEQUENCE</scope>
</reference>
<dbReference type="Gene3D" id="3.40.50.300">
    <property type="entry name" value="P-loop containing nucleotide triphosphate hydrolases"/>
    <property type="match status" value="1"/>
</dbReference>
<keyword evidence="2 9" id="KW-0436">Ligase</keyword>
<organism evidence="10 11">
    <name type="scientific">Derxia gummosa DSM 723</name>
    <dbReference type="NCBI Taxonomy" id="1121388"/>
    <lineage>
        <taxon>Bacteria</taxon>
        <taxon>Pseudomonadati</taxon>
        <taxon>Pseudomonadota</taxon>
        <taxon>Betaproteobacteria</taxon>
        <taxon>Burkholderiales</taxon>
        <taxon>Alcaligenaceae</taxon>
        <taxon>Derxia</taxon>
    </lineage>
</organism>
<keyword evidence="1 9" id="KW-0963">Cytoplasm</keyword>
<protein>
    <recommendedName>
        <fullName evidence="9">ATP-dependent dethiobiotin synthetase BioD</fullName>
        <ecNumber evidence="9">6.3.3.3</ecNumber>
    </recommendedName>
    <alternativeName>
        <fullName evidence="9">DTB synthetase</fullName>
        <shortName evidence="9">DTBS</shortName>
    </alternativeName>
    <alternativeName>
        <fullName evidence="9">Dethiobiotin synthase</fullName>
    </alternativeName>
</protein>
<dbReference type="Pfam" id="PF13500">
    <property type="entry name" value="AAA_26"/>
    <property type="match status" value="1"/>
</dbReference>
<dbReference type="Proteomes" id="UP000675920">
    <property type="component" value="Unplaced"/>
</dbReference>
<dbReference type="GO" id="GO:0005524">
    <property type="term" value="F:ATP binding"/>
    <property type="evidence" value="ECO:0007669"/>
    <property type="project" value="UniProtKB-UniRule"/>
</dbReference>
<dbReference type="GO" id="GO:0000287">
    <property type="term" value="F:magnesium ion binding"/>
    <property type="evidence" value="ECO:0007669"/>
    <property type="project" value="UniProtKB-UniRule"/>
</dbReference>
<dbReference type="PANTHER" id="PTHR43210">
    <property type="entry name" value="DETHIOBIOTIN SYNTHETASE"/>
    <property type="match status" value="1"/>
</dbReference>
<keyword evidence="7 9" id="KW-0460">Magnesium</keyword>
<feature type="binding site" evidence="9">
    <location>
        <begin position="12"/>
        <end position="17"/>
    </location>
    <ligand>
        <name>ATP</name>
        <dbReference type="ChEBI" id="CHEBI:30616"/>
    </ligand>
</feature>
<evidence type="ECO:0000256" key="9">
    <source>
        <dbReference type="HAMAP-Rule" id="MF_00336"/>
    </source>
</evidence>
<feature type="binding site" evidence="9">
    <location>
        <position position="16"/>
    </location>
    <ligand>
        <name>Mg(2+)</name>
        <dbReference type="ChEBI" id="CHEBI:18420"/>
    </ligand>
</feature>
<dbReference type="InterPro" id="IPR004472">
    <property type="entry name" value="DTB_synth_BioD"/>
</dbReference>
<dbReference type="RefSeq" id="WP_028309835.1">
    <property type="nucleotide sequence ID" value="NZ_AXWS01000001.1"/>
</dbReference>
<keyword evidence="3 9" id="KW-0479">Metal-binding</keyword>
<reference evidence="11" key="2">
    <citation type="submission" date="2025-08" db="UniProtKB">
        <authorList>
            <consortium name="RefSeq"/>
        </authorList>
    </citation>
    <scope>IDENTIFICATION</scope>
</reference>
<evidence type="ECO:0000256" key="5">
    <source>
        <dbReference type="ARBA" id="ARBA00022756"/>
    </source>
</evidence>
<name>A0A8B6X0K2_9BURK</name>
<dbReference type="InterPro" id="IPR027417">
    <property type="entry name" value="P-loop_NTPase"/>
</dbReference>
<sequence length="213" mass="22265">MKALFVSGTDTGVGKTLASAWIARHWNATYWKPAQTGTATDDGDDSGSVARLAGVPVLPEAFRFAAPESPARAAELEGRRIDPTAFVLPRAPRLVVEGAGGLLVPVTDDFLMIDLARRLDLPVLLVARSGLGTINHTLLSAEALRARGMRLLGVVMSGEPNAANRVAIERHGALPVLAELPRLGTGDLAAQLGALPLPCALRAALDELDEVAG</sequence>
<evidence type="ECO:0000256" key="3">
    <source>
        <dbReference type="ARBA" id="ARBA00022723"/>
    </source>
</evidence>
<feature type="active site" evidence="9">
    <location>
        <position position="32"/>
    </location>
</feature>
<comment type="cofactor">
    <cofactor evidence="9">
        <name>Mg(2+)</name>
        <dbReference type="ChEBI" id="CHEBI:18420"/>
    </cofactor>
</comment>
<comment type="pathway">
    <text evidence="9">Cofactor biosynthesis; biotin biosynthesis; biotin from 7,8-diaminononanoate: step 1/2.</text>
</comment>
<dbReference type="PANTHER" id="PTHR43210:SF2">
    <property type="entry name" value="ATP-DEPENDENT DETHIOBIOTIN SYNTHETASE BIOD 2"/>
    <property type="match status" value="1"/>
</dbReference>
<comment type="function">
    <text evidence="9">Catalyzes a mechanistically unusual reaction, the ATP-dependent insertion of CO2 between the N7 and N8 nitrogen atoms of 7,8-diaminopelargonic acid (DAPA, also called 7,8-diammoniononanoate) to form a ureido ring.</text>
</comment>
<evidence type="ECO:0000256" key="6">
    <source>
        <dbReference type="ARBA" id="ARBA00022840"/>
    </source>
</evidence>
<comment type="similarity">
    <text evidence="9">Belongs to the dethiobiotin synthetase family.</text>
</comment>
<comment type="subcellular location">
    <subcellularLocation>
        <location evidence="9">Cytoplasm</location>
    </subcellularLocation>
</comment>
<dbReference type="SUPFAM" id="SSF52540">
    <property type="entry name" value="P-loop containing nucleoside triphosphate hydrolases"/>
    <property type="match status" value="1"/>
</dbReference>
<feature type="binding site" evidence="9">
    <location>
        <position position="36"/>
    </location>
    <ligand>
        <name>substrate</name>
    </ligand>
</feature>
<comment type="catalytic activity">
    <reaction evidence="9">
        <text>(7R,8S)-7,8-diammoniononanoate + CO2 + ATP = (4R,5S)-dethiobiotin + ADP + phosphate + 3 H(+)</text>
        <dbReference type="Rhea" id="RHEA:15805"/>
        <dbReference type="ChEBI" id="CHEBI:15378"/>
        <dbReference type="ChEBI" id="CHEBI:16526"/>
        <dbReference type="ChEBI" id="CHEBI:30616"/>
        <dbReference type="ChEBI" id="CHEBI:43474"/>
        <dbReference type="ChEBI" id="CHEBI:149469"/>
        <dbReference type="ChEBI" id="CHEBI:149473"/>
        <dbReference type="ChEBI" id="CHEBI:456216"/>
        <dbReference type="EC" id="6.3.3.3"/>
    </reaction>
</comment>
<accession>A0A8B6X0K2</accession>
<feature type="binding site" evidence="9">
    <location>
        <begin position="97"/>
        <end position="100"/>
    </location>
    <ligand>
        <name>ATP</name>
        <dbReference type="ChEBI" id="CHEBI:30616"/>
    </ligand>
</feature>
<feature type="binding site" evidence="9">
    <location>
        <position position="45"/>
    </location>
    <ligand>
        <name>Mg(2+)</name>
        <dbReference type="ChEBI" id="CHEBI:18420"/>
    </ligand>
</feature>
<dbReference type="NCBIfam" id="TIGR00347">
    <property type="entry name" value="bioD"/>
    <property type="match status" value="1"/>
</dbReference>
<comment type="catalytic activity">
    <reaction evidence="8">
        <text>(7R,8S)-8-amino-7-(carboxyamino)nonanoate + ATP = (4R,5S)-dethiobiotin + ADP + phosphate + H(+)</text>
        <dbReference type="Rhea" id="RHEA:63684"/>
        <dbReference type="ChEBI" id="CHEBI:15378"/>
        <dbReference type="ChEBI" id="CHEBI:30616"/>
        <dbReference type="ChEBI" id="CHEBI:43474"/>
        <dbReference type="ChEBI" id="CHEBI:149470"/>
        <dbReference type="ChEBI" id="CHEBI:149473"/>
        <dbReference type="ChEBI" id="CHEBI:456216"/>
    </reaction>
</comment>
<feature type="binding site" evidence="9">
    <location>
        <position position="97"/>
    </location>
    <ligand>
        <name>Mg(2+)</name>
        <dbReference type="ChEBI" id="CHEBI:18420"/>
    </ligand>
</feature>
<evidence type="ECO:0000256" key="1">
    <source>
        <dbReference type="ARBA" id="ARBA00022490"/>
    </source>
</evidence>
<evidence type="ECO:0000256" key="7">
    <source>
        <dbReference type="ARBA" id="ARBA00022842"/>
    </source>
</evidence>
<keyword evidence="4 9" id="KW-0547">Nucleotide-binding</keyword>
<evidence type="ECO:0000256" key="2">
    <source>
        <dbReference type="ARBA" id="ARBA00022598"/>
    </source>
</evidence>
<keyword evidence="6 9" id="KW-0067">ATP-binding</keyword>
<gene>
    <name evidence="9 11" type="primary">bioD</name>
</gene>
<keyword evidence="10" id="KW-1185">Reference proteome</keyword>